<proteinExistence type="predicted"/>
<feature type="compositionally biased region" description="Basic and acidic residues" evidence="1">
    <location>
        <begin position="37"/>
        <end position="57"/>
    </location>
</feature>
<feature type="region of interest" description="Disordered" evidence="1">
    <location>
        <begin position="37"/>
        <end position="84"/>
    </location>
</feature>
<protein>
    <submittedName>
        <fullName evidence="2">Uncharacterized protein</fullName>
    </submittedName>
</protein>
<feature type="compositionally biased region" description="Low complexity" evidence="1">
    <location>
        <begin position="65"/>
        <end position="74"/>
    </location>
</feature>
<dbReference type="EMBL" id="CAKXYY010000003">
    <property type="protein sequence ID" value="CAH2351265.1"/>
    <property type="molecule type" value="Genomic_DNA"/>
</dbReference>
<dbReference type="Proteomes" id="UP000837801">
    <property type="component" value="Unassembled WGS sequence"/>
</dbReference>
<dbReference type="AlphaFoldDB" id="A0A9P0QL98"/>
<feature type="compositionally biased region" description="Polar residues" evidence="1">
    <location>
        <begin position="75"/>
        <end position="84"/>
    </location>
</feature>
<comment type="caution">
    <text evidence="2">The sequence shown here is derived from an EMBL/GenBank/DDBJ whole genome shotgun (WGS) entry which is preliminary data.</text>
</comment>
<name>A0A9P0QL98_9ASCO</name>
<evidence type="ECO:0000313" key="2">
    <source>
        <dbReference type="EMBL" id="CAH2351265.1"/>
    </source>
</evidence>
<evidence type="ECO:0000256" key="1">
    <source>
        <dbReference type="SAM" id="MobiDB-lite"/>
    </source>
</evidence>
<reference evidence="2" key="1">
    <citation type="submission" date="2022-03" db="EMBL/GenBank/DDBJ databases">
        <authorList>
            <person name="Legras J.-L."/>
            <person name="Devillers H."/>
            <person name="Grondin C."/>
        </authorList>
    </citation>
    <scope>NUCLEOTIDE SEQUENCE</scope>
    <source>
        <strain evidence="2">CLIB 1423</strain>
    </source>
</reference>
<sequence>MSLKRKRLDEILSTSIEDIENMFSWKIGARKAECLIREPSTKTTKEREINNSETNKDSKKRKFSSSDANSCFSSQYSAPSTNSSHNVNTAVIAAQAQINSITTKEKQIAQPQTRVSRSQVPRMILKSSRCTKFPLSIDTEENYYDDITCVPSIDMIDTLIQRGSSLH</sequence>
<keyword evidence="3" id="KW-1185">Reference proteome</keyword>
<evidence type="ECO:0000313" key="3">
    <source>
        <dbReference type="Proteomes" id="UP000837801"/>
    </source>
</evidence>
<organism evidence="2 3">
    <name type="scientific">[Candida] railenensis</name>
    <dbReference type="NCBI Taxonomy" id="45579"/>
    <lineage>
        <taxon>Eukaryota</taxon>
        <taxon>Fungi</taxon>
        <taxon>Dikarya</taxon>
        <taxon>Ascomycota</taxon>
        <taxon>Saccharomycotina</taxon>
        <taxon>Pichiomycetes</taxon>
        <taxon>Debaryomycetaceae</taxon>
        <taxon>Kurtzmaniella</taxon>
    </lineage>
</organism>
<gene>
    <name evidence="2" type="ORF">CLIB1423_03S02366</name>
</gene>
<accession>A0A9P0QL98</accession>